<evidence type="ECO:0000256" key="5">
    <source>
        <dbReference type="HAMAP-Rule" id="MF_00527"/>
    </source>
</evidence>
<dbReference type="EC" id="3.2.2.-" evidence="5"/>
<sequence length="191" mass="20945">MSDQIKTQAGLNHEFFERDAVEVARELIGFELLVAGVGGWIIETEAYTPDDPASHSHRGRTARNATMFGPPGRAYVYRSYGLHWCLNAVCRPGSAVLLRAIEPICGVDVMKARRSVDSMRLLASGPGRLCQALAIDRTHDGASLFESPFSLSAARPHLDVICGPRVGITRATTNPWRFGLAGSPYLSRRFF</sequence>
<dbReference type="InterPro" id="IPR036995">
    <property type="entry name" value="MPG_sf"/>
</dbReference>
<dbReference type="CDD" id="cd00540">
    <property type="entry name" value="AAG"/>
    <property type="match status" value="1"/>
</dbReference>
<dbReference type="Gene3D" id="3.10.300.10">
    <property type="entry name" value="Methylpurine-DNA glycosylase (MPG)"/>
    <property type="match status" value="1"/>
</dbReference>
<dbReference type="GO" id="GO:0016798">
    <property type="term" value="F:hydrolase activity, acting on glycosyl bonds"/>
    <property type="evidence" value="ECO:0007669"/>
    <property type="project" value="UniProtKB-KW"/>
</dbReference>
<dbReference type="Pfam" id="PF02245">
    <property type="entry name" value="Pur_DNA_glyco"/>
    <property type="match status" value="1"/>
</dbReference>
<keyword evidence="2 5" id="KW-0227">DNA damage</keyword>
<dbReference type="HAMAP" id="MF_00527">
    <property type="entry name" value="3MGH"/>
    <property type="match status" value="1"/>
</dbReference>
<gene>
    <name evidence="6" type="ORF">V1479_21710</name>
</gene>
<dbReference type="SUPFAM" id="SSF50486">
    <property type="entry name" value="FMT C-terminal domain-like"/>
    <property type="match status" value="1"/>
</dbReference>
<comment type="caution">
    <text evidence="6">The sequence shown here is derived from an EMBL/GenBank/DDBJ whole genome shotgun (WGS) entry which is preliminary data.</text>
</comment>
<evidence type="ECO:0000256" key="1">
    <source>
        <dbReference type="ARBA" id="ARBA00009232"/>
    </source>
</evidence>
<dbReference type="PANTHER" id="PTHR10429">
    <property type="entry name" value="DNA-3-METHYLADENINE GLYCOSYLASE"/>
    <property type="match status" value="1"/>
</dbReference>
<proteinExistence type="inferred from homology"/>
<dbReference type="RefSeq" id="WP_173194162.1">
    <property type="nucleotide sequence ID" value="NZ_JABETK010000003.1"/>
</dbReference>
<name>A0ABV3WZ23_9HYPH</name>
<evidence type="ECO:0000256" key="3">
    <source>
        <dbReference type="ARBA" id="ARBA00022801"/>
    </source>
</evidence>
<keyword evidence="4 5" id="KW-0234">DNA repair</keyword>
<reference evidence="6 7" key="1">
    <citation type="submission" date="2024-01" db="EMBL/GenBank/DDBJ databases">
        <title>New evidence supports the origin of RcGTA from prophage.</title>
        <authorList>
            <person name="Xu Y."/>
            <person name="Liu B."/>
            <person name="Chen F."/>
        </authorList>
    </citation>
    <scope>NUCLEOTIDE SEQUENCE [LARGE SCALE GENOMIC DNA]</scope>
    <source>
        <strain evidence="6 7">CBW1107-2</strain>
    </source>
</reference>
<evidence type="ECO:0000313" key="6">
    <source>
        <dbReference type="EMBL" id="MEX4009938.1"/>
    </source>
</evidence>
<dbReference type="NCBIfam" id="NF002003">
    <property type="entry name" value="PRK00802.1-3"/>
    <property type="match status" value="1"/>
</dbReference>
<dbReference type="PANTHER" id="PTHR10429:SF0">
    <property type="entry name" value="DNA-3-METHYLADENINE GLYCOSYLASE"/>
    <property type="match status" value="1"/>
</dbReference>
<dbReference type="EMBL" id="JAZHFV010000008">
    <property type="protein sequence ID" value="MEX4009938.1"/>
    <property type="molecule type" value="Genomic_DNA"/>
</dbReference>
<evidence type="ECO:0000313" key="7">
    <source>
        <dbReference type="Proteomes" id="UP001559025"/>
    </source>
</evidence>
<dbReference type="InterPro" id="IPR003180">
    <property type="entry name" value="MPG"/>
</dbReference>
<dbReference type="InterPro" id="IPR011034">
    <property type="entry name" value="Formyl_transferase-like_C_sf"/>
</dbReference>
<accession>A0ABV3WZ23</accession>
<keyword evidence="6" id="KW-0326">Glycosidase</keyword>
<evidence type="ECO:0000256" key="4">
    <source>
        <dbReference type="ARBA" id="ARBA00023204"/>
    </source>
</evidence>
<organism evidence="6 7">
    <name type="scientific">Neoaquamicrobium sediminum</name>
    <dbReference type="NCBI Taxonomy" id="1849104"/>
    <lineage>
        <taxon>Bacteria</taxon>
        <taxon>Pseudomonadati</taxon>
        <taxon>Pseudomonadota</taxon>
        <taxon>Alphaproteobacteria</taxon>
        <taxon>Hyphomicrobiales</taxon>
        <taxon>Phyllobacteriaceae</taxon>
        <taxon>Neoaquamicrobium</taxon>
    </lineage>
</organism>
<keyword evidence="3 5" id="KW-0378">Hydrolase</keyword>
<evidence type="ECO:0000256" key="2">
    <source>
        <dbReference type="ARBA" id="ARBA00022763"/>
    </source>
</evidence>
<dbReference type="NCBIfam" id="TIGR00567">
    <property type="entry name" value="3mg"/>
    <property type="match status" value="1"/>
</dbReference>
<dbReference type="Proteomes" id="UP001559025">
    <property type="component" value="Unassembled WGS sequence"/>
</dbReference>
<keyword evidence="7" id="KW-1185">Reference proteome</keyword>
<comment type="similarity">
    <text evidence="1 5">Belongs to the DNA glycosylase MPG family.</text>
</comment>
<protein>
    <recommendedName>
        <fullName evidence="5">Putative 3-methyladenine DNA glycosylase</fullName>
        <ecNumber evidence="5">3.2.2.-</ecNumber>
    </recommendedName>
</protein>